<dbReference type="STRING" id="47427.A0A2H3DH48"/>
<keyword evidence="4" id="KW-0732">Signal</keyword>
<keyword evidence="7" id="KW-0326">Glycosidase</keyword>
<dbReference type="Gene3D" id="2.60.390.10">
    <property type="entry name" value="Beta-galactosidase, domain 3"/>
    <property type="match status" value="1"/>
</dbReference>
<evidence type="ECO:0000256" key="9">
    <source>
        <dbReference type="SAM" id="Phobius"/>
    </source>
</evidence>
<dbReference type="InterPro" id="IPR036833">
    <property type="entry name" value="BetaGal_dom3_sf"/>
</dbReference>
<dbReference type="SUPFAM" id="SSF117100">
    <property type="entry name" value="Beta-galactosidase LacA, domain 3"/>
    <property type="match status" value="1"/>
</dbReference>
<dbReference type="SMART" id="SM01029">
    <property type="entry name" value="BetaGal_dom2"/>
    <property type="match status" value="1"/>
</dbReference>
<dbReference type="InParanoid" id="A0A2H3DH48"/>
<evidence type="ECO:0000259" key="10">
    <source>
        <dbReference type="SMART" id="SM01029"/>
    </source>
</evidence>
<dbReference type="InterPro" id="IPR008979">
    <property type="entry name" value="Galactose-bd-like_sf"/>
</dbReference>
<dbReference type="Pfam" id="PF01301">
    <property type="entry name" value="Glyco_hydro_35"/>
    <property type="match status" value="2"/>
</dbReference>
<dbReference type="OMA" id="LETFWQF"/>
<feature type="transmembrane region" description="Helical" evidence="9">
    <location>
        <begin position="24"/>
        <end position="45"/>
    </location>
</feature>
<evidence type="ECO:0000256" key="4">
    <source>
        <dbReference type="ARBA" id="ARBA00022729"/>
    </source>
</evidence>
<dbReference type="OrthoDB" id="1657402at2759"/>
<keyword evidence="12" id="KW-1185">Reference proteome</keyword>
<dbReference type="Pfam" id="PF13363">
    <property type="entry name" value="BetaGal_dom3"/>
    <property type="match status" value="1"/>
</dbReference>
<dbReference type="SUPFAM" id="SSF49785">
    <property type="entry name" value="Galactose-binding domain-like"/>
    <property type="match status" value="2"/>
</dbReference>
<evidence type="ECO:0000256" key="1">
    <source>
        <dbReference type="ARBA" id="ARBA00001412"/>
    </source>
</evidence>
<dbReference type="AlphaFoldDB" id="A0A2H3DH48"/>
<evidence type="ECO:0000256" key="7">
    <source>
        <dbReference type="ARBA" id="ARBA00023295"/>
    </source>
</evidence>
<feature type="domain" description="Beta-galactosidase" evidence="10">
    <location>
        <begin position="429"/>
        <end position="611"/>
    </location>
</feature>
<keyword evidence="9" id="KW-0472">Membrane</keyword>
<dbReference type="EMBL" id="KZ293673">
    <property type="protein sequence ID" value="PBK88407.1"/>
    <property type="molecule type" value="Genomic_DNA"/>
</dbReference>
<gene>
    <name evidence="11" type="ORF">ARMGADRAFT_1084734</name>
</gene>
<keyword evidence="9" id="KW-1133">Transmembrane helix</keyword>
<dbReference type="GO" id="GO:0004565">
    <property type="term" value="F:beta-galactosidase activity"/>
    <property type="evidence" value="ECO:0007669"/>
    <property type="project" value="UniProtKB-EC"/>
</dbReference>
<comment type="catalytic activity">
    <reaction evidence="1">
        <text>Hydrolysis of terminal non-reducing beta-D-galactose residues in beta-D-galactosides.</text>
        <dbReference type="EC" id="3.2.1.23"/>
    </reaction>
</comment>
<keyword evidence="6" id="KW-0325">Glycoprotein</keyword>
<evidence type="ECO:0000313" key="12">
    <source>
        <dbReference type="Proteomes" id="UP000217790"/>
    </source>
</evidence>
<evidence type="ECO:0000256" key="5">
    <source>
        <dbReference type="ARBA" id="ARBA00022801"/>
    </source>
</evidence>
<evidence type="ECO:0000256" key="6">
    <source>
        <dbReference type="ARBA" id="ARBA00023180"/>
    </source>
</evidence>
<dbReference type="SUPFAM" id="SSF51445">
    <property type="entry name" value="(Trans)glycosidases"/>
    <property type="match status" value="1"/>
</dbReference>
<dbReference type="EC" id="3.2.1.23" evidence="3"/>
<dbReference type="Pfam" id="PF13364">
    <property type="entry name" value="BetaGal_ABD2"/>
    <property type="match status" value="2"/>
</dbReference>
<dbReference type="Gene3D" id="3.20.20.80">
    <property type="entry name" value="Glycosidases"/>
    <property type="match status" value="1"/>
</dbReference>
<dbReference type="Proteomes" id="UP000217790">
    <property type="component" value="Unassembled WGS sequence"/>
</dbReference>
<sequence length="1054" mass="115230">MNISSDFRSTLTGLFRRWTTTLLLWSWFSTLLYGSSIGALARSIVHDENGDILYRRGASFTDQVSFDNYSLLLRGQRIFLHSGEFHTFRLPVPSLWPDILQKVKASGLNAVSVYVHMGLLNPSRGVVDFDGFRALKPLYEAALDAGIWIVLRPGTFQFSSADLGCLTMRSLGPYINAETSAGGIAHWATSEVAGTLRTGAPDWKEAWMDYILGIIEETAPYQITEGGPVIAIQIDNEFSQSVGGEYFAELEEVYRNSGIVLPFTYNDPGEGRNFINGTARRCRSLRVCQLLQFSFLLLIIALSDWMLILNATTALIPWTGTGSRWTIINITKKSIHLSPGISPGGSFDAWGPTSPGYAPCAILTGPDFMSVFYLQFLRRYILGGNTVPVYTSYDYGASIDEARQLTTKYDELKRQGLFVRSSGPEFYKTDWIADSSTGLSILSSDAVFATYLLNPDTQAGFYIVRHNDSTSTDITDFKINVTTAEGDLQIPIITSAVTLGGRQSKVIVTNYAFGSSRLLYSTASIFFAGIIDGRDVLFIYGDASQEHEIALSLTGRSFREDYDTSSFRATLTPNSVITIFSFPTGTQGLVTVYDSDSQLVLFADSDTITTFWAPVISGDTSDSLRNFWGLGTNQSVLVGGPYLVRSASISGTELVLKGDLNASTPLTVIAPAVISSVTWNGAALSVNAFPSLTVIGGLVGELTLSSTSVDIAVTPRLEGWKFRDSLPEIRPVFDDGSFVVANHTTTNIPWKPYYSDGTILYGCDYGFCENIVLWRGHFNGTGTEQSLNLSINGGEAFAASVWLNSVFLNTSYGNSTNNRNILEETDDVFLFPEGAVLPGDNVITVVQDNMGLNETASNPDFSKGPRGIRGFQLNSGKFTQWRVQGKIGGYTNFPDKARGVFNEGGLYGERKGWHLPGFDTSSWESRDLNHGLPKSAAGVGFFVTTFDLHIPEGFDVPMSFNFNEPLGQPYRAYLFVNGWMMGKRVGNLGPQAKFPVHQGILDYSGTNTVAVALWSMETNATITPDLQLSVDAVYEGGPEGVVTNNSRWSPAGRV</sequence>
<protein>
    <recommendedName>
        <fullName evidence="3">beta-galactosidase</fullName>
        <ecNumber evidence="3">3.2.1.23</ecNumber>
    </recommendedName>
</protein>
<evidence type="ECO:0000256" key="2">
    <source>
        <dbReference type="ARBA" id="ARBA00009809"/>
    </source>
</evidence>
<dbReference type="InterPro" id="IPR037110">
    <property type="entry name" value="Betagal_dom2_sf"/>
</dbReference>
<keyword evidence="9" id="KW-0812">Transmembrane</keyword>
<proteinExistence type="inferred from homology"/>
<dbReference type="Gene3D" id="2.102.20.10">
    <property type="entry name" value="Beta-galactosidase, domain 2"/>
    <property type="match status" value="1"/>
</dbReference>
<comment type="similarity">
    <text evidence="2 8">Belongs to the glycosyl hydrolase 35 family.</text>
</comment>
<dbReference type="InterPro" id="IPR025972">
    <property type="entry name" value="BetaGal_dom3"/>
</dbReference>
<dbReference type="InterPro" id="IPR025300">
    <property type="entry name" value="BetaGal_jelly_roll_dom"/>
</dbReference>
<dbReference type="PRINTS" id="PR00742">
    <property type="entry name" value="GLHYDRLASE35"/>
</dbReference>
<dbReference type="SUPFAM" id="SSF51011">
    <property type="entry name" value="Glycosyl hydrolase domain"/>
    <property type="match status" value="1"/>
</dbReference>
<accession>A0A2H3DH48</accession>
<dbReference type="InterPro" id="IPR017853">
    <property type="entry name" value="GH"/>
</dbReference>
<dbReference type="GO" id="GO:0005975">
    <property type="term" value="P:carbohydrate metabolic process"/>
    <property type="evidence" value="ECO:0007669"/>
    <property type="project" value="InterPro"/>
</dbReference>
<dbReference type="Pfam" id="PF10435">
    <property type="entry name" value="BetaGal_dom2"/>
    <property type="match status" value="1"/>
</dbReference>
<dbReference type="InterPro" id="IPR031330">
    <property type="entry name" value="Gly_Hdrlase_35_cat"/>
</dbReference>
<keyword evidence="5 11" id="KW-0378">Hydrolase</keyword>
<evidence type="ECO:0000256" key="3">
    <source>
        <dbReference type="ARBA" id="ARBA00012756"/>
    </source>
</evidence>
<dbReference type="PANTHER" id="PTHR23421">
    <property type="entry name" value="BETA-GALACTOSIDASE RELATED"/>
    <property type="match status" value="1"/>
</dbReference>
<reference evidence="12" key="1">
    <citation type="journal article" date="2017" name="Nat. Ecol. Evol.">
        <title>Genome expansion and lineage-specific genetic innovations in the forest pathogenic fungi Armillaria.</title>
        <authorList>
            <person name="Sipos G."/>
            <person name="Prasanna A.N."/>
            <person name="Walter M.C."/>
            <person name="O'Connor E."/>
            <person name="Balint B."/>
            <person name="Krizsan K."/>
            <person name="Kiss B."/>
            <person name="Hess J."/>
            <person name="Varga T."/>
            <person name="Slot J."/>
            <person name="Riley R."/>
            <person name="Boka B."/>
            <person name="Rigling D."/>
            <person name="Barry K."/>
            <person name="Lee J."/>
            <person name="Mihaltcheva S."/>
            <person name="LaButti K."/>
            <person name="Lipzen A."/>
            <person name="Waldron R."/>
            <person name="Moloney N.M."/>
            <person name="Sperisen C."/>
            <person name="Kredics L."/>
            <person name="Vagvoelgyi C."/>
            <person name="Patrignani A."/>
            <person name="Fitzpatrick D."/>
            <person name="Nagy I."/>
            <person name="Doyle S."/>
            <person name="Anderson J.B."/>
            <person name="Grigoriev I.V."/>
            <person name="Gueldener U."/>
            <person name="Muensterkoetter M."/>
            <person name="Nagy L.G."/>
        </authorList>
    </citation>
    <scope>NUCLEOTIDE SEQUENCE [LARGE SCALE GENOMIC DNA]</scope>
    <source>
        <strain evidence="12">Ar21-2</strain>
    </source>
</reference>
<dbReference type="InterPro" id="IPR018954">
    <property type="entry name" value="Betagal_dom2"/>
</dbReference>
<dbReference type="InterPro" id="IPR001944">
    <property type="entry name" value="Glycoside_Hdrlase_35"/>
</dbReference>
<evidence type="ECO:0000313" key="11">
    <source>
        <dbReference type="EMBL" id="PBK88407.1"/>
    </source>
</evidence>
<organism evidence="11 12">
    <name type="scientific">Armillaria gallica</name>
    <name type="common">Bulbous honey fungus</name>
    <name type="synonym">Armillaria bulbosa</name>
    <dbReference type="NCBI Taxonomy" id="47427"/>
    <lineage>
        <taxon>Eukaryota</taxon>
        <taxon>Fungi</taxon>
        <taxon>Dikarya</taxon>
        <taxon>Basidiomycota</taxon>
        <taxon>Agaricomycotina</taxon>
        <taxon>Agaricomycetes</taxon>
        <taxon>Agaricomycetidae</taxon>
        <taxon>Agaricales</taxon>
        <taxon>Marasmiineae</taxon>
        <taxon>Physalacriaceae</taxon>
        <taxon>Armillaria</taxon>
    </lineage>
</organism>
<evidence type="ECO:0000256" key="8">
    <source>
        <dbReference type="RuleBase" id="RU003679"/>
    </source>
</evidence>
<feature type="transmembrane region" description="Helical" evidence="9">
    <location>
        <begin position="290"/>
        <end position="308"/>
    </location>
</feature>
<dbReference type="Gene3D" id="2.60.120.260">
    <property type="entry name" value="Galactose-binding domain-like"/>
    <property type="match status" value="2"/>
</dbReference>
<name>A0A2H3DH48_ARMGA</name>